<evidence type="ECO:0000259" key="1">
    <source>
        <dbReference type="Pfam" id="PF14347"/>
    </source>
</evidence>
<organism evidence="2 3">
    <name type="scientific">Nonomuraea bangladeshensis</name>
    <dbReference type="NCBI Taxonomy" id="404385"/>
    <lineage>
        <taxon>Bacteria</taxon>
        <taxon>Bacillati</taxon>
        <taxon>Actinomycetota</taxon>
        <taxon>Actinomycetes</taxon>
        <taxon>Streptosporangiales</taxon>
        <taxon>Streptosporangiaceae</taxon>
        <taxon>Nonomuraea</taxon>
    </lineage>
</organism>
<dbReference type="RefSeq" id="WP_364448427.1">
    <property type="nucleotide sequence ID" value="NZ_JBFARM010000003.1"/>
</dbReference>
<keyword evidence="3" id="KW-1185">Reference proteome</keyword>
<evidence type="ECO:0000313" key="2">
    <source>
        <dbReference type="EMBL" id="MEV4286365.1"/>
    </source>
</evidence>
<dbReference type="EMBL" id="JBFARM010000003">
    <property type="protein sequence ID" value="MEV4286365.1"/>
    <property type="molecule type" value="Genomic_DNA"/>
</dbReference>
<dbReference type="Proteomes" id="UP001552427">
    <property type="component" value="Unassembled WGS sequence"/>
</dbReference>
<evidence type="ECO:0000313" key="3">
    <source>
        <dbReference type="Proteomes" id="UP001552427"/>
    </source>
</evidence>
<sequence>MPRGNVVPVSERSIHFTKAQSEGDIRLNPGMHTLTLQFTDGAHRSYGPELSQTITVNV</sequence>
<dbReference type="InterPro" id="IPR025512">
    <property type="entry name" value="DUF4399"/>
</dbReference>
<gene>
    <name evidence="2" type="ORF">AB0K40_12760</name>
</gene>
<dbReference type="Pfam" id="PF14347">
    <property type="entry name" value="DUF4399"/>
    <property type="match status" value="1"/>
</dbReference>
<comment type="caution">
    <text evidence="2">The sequence shown here is derived from an EMBL/GenBank/DDBJ whole genome shotgun (WGS) entry which is preliminary data.</text>
</comment>
<reference evidence="2 3" key="1">
    <citation type="submission" date="2024-06" db="EMBL/GenBank/DDBJ databases">
        <title>The Natural Products Discovery Center: Release of the First 8490 Sequenced Strains for Exploring Actinobacteria Biosynthetic Diversity.</title>
        <authorList>
            <person name="Kalkreuter E."/>
            <person name="Kautsar S.A."/>
            <person name="Yang D."/>
            <person name="Bader C.D."/>
            <person name="Teijaro C.N."/>
            <person name="Fluegel L."/>
            <person name="Davis C.M."/>
            <person name="Simpson J.R."/>
            <person name="Lauterbach L."/>
            <person name="Steele A.D."/>
            <person name="Gui C."/>
            <person name="Meng S."/>
            <person name="Li G."/>
            <person name="Viehrig K."/>
            <person name="Ye F."/>
            <person name="Su P."/>
            <person name="Kiefer A.F."/>
            <person name="Nichols A."/>
            <person name="Cepeda A.J."/>
            <person name="Yan W."/>
            <person name="Fan B."/>
            <person name="Jiang Y."/>
            <person name="Adhikari A."/>
            <person name="Zheng C.-J."/>
            <person name="Schuster L."/>
            <person name="Cowan T.M."/>
            <person name="Smanski M.J."/>
            <person name="Chevrette M.G."/>
            <person name="De Carvalho L.P.S."/>
            <person name="Shen B."/>
        </authorList>
    </citation>
    <scope>NUCLEOTIDE SEQUENCE [LARGE SCALE GENOMIC DNA]</scope>
    <source>
        <strain evidence="2 3">NPDC049574</strain>
    </source>
</reference>
<feature type="domain" description="DUF4399" evidence="1">
    <location>
        <begin position="3"/>
        <end position="58"/>
    </location>
</feature>
<accession>A0ABV3H1F2</accession>
<name>A0ABV3H1F2_9ACTN</name>
<proteinExistence type="predicted"/>
<protein>
    <submittedName>
        <fullName evidence="2">DUF4399 domain-containing protein</fullName>
    </submittedName>
</protein>